<dbReference type="SUPFAM" id="SSF48065">
    <property type="entry name" value="DBL homology domain (DH-domain)"/>
    <property type="match status" value="1"/>
</dbReference>
<gene>
    <name evidence="4" type="ORF">fugu_002830</name>
</gene>
<accession>A0A4Z2BDN6</accession>
<name>A0A4Z2BDN6_9TELE</name>
<protein>
    <recommendedName>
        <fullName evidence="6">DH domain-containing protein</fullName>
    </recommendedName>
</protein>
<feature type="compositionally biased region" description="Basic and acidic residues" evidence="1">
    <location>
        <begin position="1"/>
        <end position="10"/>
    </location>
</feature>
<feature type="region of interest" description="Disordered" evidence="1">
    <location>
        <begin position="573"/>
        <end position="605"/>
    </location>
</feature>
<dbReference type="SUPFAM" id="SSF50729">
    <property type="entry name" value="PH domain-like"/>
    <property type="match status" value="1"/>
</dbReference>
<feature type="compositionally biased region" description="Low complexity" evidence="1">
    <location>
        <begin position="576"/>
        <end position="602"/>
    </location>
</feature>
<evidence type="ECO:0000256" key="1">
    <source>
        <dbReference type="SAM" id="MobiDB-lite"/>
    </source>
</evidence>
<dbReference type="Gene3D" id="2.30.29.30">
    <property type="entry name" value="Pleckstrin-homology domain (PH domain)/Phosphotyrosine-binding domain (PTB)"/>
    <property type="match status" value="1"/>
</dbReference>
<dbReference type="InterPro" id="IPR001849">
    <property type="entry name" value="PH_domain"/>
</dbReference>
<evidence type="ECO:0000313" key="5">
    <source>
        <dbReference type="Proteomes" id="UP000516260"/>
    </source>
</evidence>
<reference evidence="4 5" key="1">
    <citation type="submission" date="2019-04" db="EMBL/GenBank/DDBJ databases">
        <title>The sequence and de novo assembly of Takifugu bimaculatus genome using PacBio and Hi-C technologies.</title>
        <authorList>
            <person name="Xu P."/>
            <person name="Liu B."/>
            <person name="Zhou Z."/>
        </authorList>
    </citation>
    <scope>NUCLEOTIDE SEQUENCE [LARGE SCALE GENOMIC DNA]</scope>
    <source>
        <strain evidence="4">TB-2018</strain>
        <tissue evidence="4">Muscle</tissue>
    </source>
</reference>
<feature type="region of interest" description="Disordered" evidence="1">
    <location>
        <begin position="692"/>
        <end position="738"/>
    </location>
</feature>
<dbReference type="InterPro" id="IPR035899">
    <property type="entry name" value="DBL_dom_sf"/>
</dbReference>
<dbReference type="SMART" id="SM00325">
    <property type="entry name" value="RhoGEF"/>
    <property type="match status" value="1"/>
</dbReference>
<dbReference type="InterPro" id="IPR000219">
    <property type="entry name" value="DH_dom"/>
</dbReference>
<dbReference type="PROSITE" id="PS50003">
    <property type="entry name" value="PH_DOMAIN"/>
    <property type="match status" value="1"/>
</dbReference>
<keyword evidence="5" id="KW-1185">Reference proteome</keyword>
<feature type="compositionally biased region" description="Basic and acidic residues" evidence="1">
    <location>
        <begin position="56"/>
        <end position="66"/>
    </location>
</feature>
<dbReference type="SMART" id="SM00233">
    <property type="entry name" value="PH"/>
    <property type="match status" value="1"/>
</dbReference>
<dbReference type="InterPro" id="IPR052231">
    <property type="entry name" value="Rho_GEF_signaling-related"/>
</dbReference>
<comment type="caution">
    <text evidence="4">The sequence shown here is derived from an EMBL/GenBank/DDBJ whole genome shotgun (WGS) entry which is preliminary data.</text>
</comment>
<feature type="region of interest" description="Disordered" evidence="1">
    <location>
        <begin position="1"/>
        <end position="73"/>
    </location>
</feature>
<dbReference type="Proteomes" id="UP000516260">
    <property type="component" value="Chromosome 3"/>
</dbReference>
<dbReference type="GO" id="GO:0005085">
    <property type="term" value="F:guanyl-nucleotide exchange factor activity"/>
    <property type="evidence" value="ECO:0007669"/>
    <property type="project" value="InterPro"/>
</dbReference>
<evidence type="ECO:0000259" key="3">
    <source>
        <dbReference type="PROSITE" id="PS50010"/>
    </source>
</evidence>
<dbReference type="CDD" id="cd13242">
    <property type="entry name" value="PH_puratrophin-1"/>
    <property type="match status" value="1"/>
</dbReference>
<organism evidence="4 5">
    <name type="scientific">Takifugu bimaculatus</name>
    <dbReference type="NCBI Taxonomy" id="433685"/>
    <lineage>
        <taxon>Eukaryota</taxon>
        <taxon>Metazoa</taxon>
        <taxon>Chordata</taxon>
        <taxon>Craniata</taxon>
        <taxon>Vertebrata</taxon>
        <taxon>Euteleostomi</taxon>
        <taxon>Actinopterygii</taxon>
        <taxon>Neopterygii</taxon>
        <taxon>Teleostei</taxon>
        <taxon>Neoteleostei</taxon>
        <taxon>Acanthomorphata</taxon>
        <taxon>Eupercaria</taxon>
        <taxon>Tetraodontiformes</taxon>
        <taxon>Tetradontoidea</taxon>
        <taxon>Tetraodontidae</taxon>
        <taxon>Takifugu</taxon>
    </lineage>
</organism>
<dbReference type="Pfam" id="PF00621">
    <property type="entry name" value="RhoGEF"/>
    <property type="match status" value="1"/>
</dbReference>
<dbReference type="AlphaFoldDB" id="A0A4Z2BDN6"/>
<evidence type="ECO:0000313" key="4">
    <source>
        <dbReference type="EMBL" id="TNM90541.1"/>
    </source>
</evidence>
<dbReference type="PROSITE" id="PS50010">
    <property type="entry name" value="DH_2"/>
    <property type="match status" value="1"/>
</dbReference>
<evidence type="ECO:0008006" key="6">
    <source>
        <dbReference type="Google" id="ProtNLM"/>
    </source>
</evidence>
<dbReference type="EMBL" id="SWLE01000016">
    <property type="protein sequence ID" value="TNM90541.1"/>
    <property type="molecule type" value="Genomic_DNA"/>
</dbReference>
<feature type="domain" description="DH" evidence="3">
    <location>
        <begin position="736"/>
        <end position="883"/>
    </location>
</feature>
<dbReference type="SUPFAM" id="SSF52087">
    <property type="entry name" value="CRAL/TRIO domain"/>
    <property type="match status" value="1"/>
</dbReference>
<sequence length="1119" mass="125098">MIEDKRKAESQDVDSCANMCSDGSFCEKNTDQTESVDSYSEKEKTVLGPPSPGTKEGFKSQQKEEQNGGVDVKGATEINSEAASLLADPSLKEPEAAQCTQTRQTSFYTVLLRSGAVCLPGSRDRGGRALLTISARSSVWSDPDCDEAELLRLLLYYRSTLREEVQVLGLTVLVDARGTTPLPIIFSALRSLHKTTPGAVHRVLLLVNKDPSLHVDKPAGTQVEVLHSLQSLHTRVDLQQVPAQLGGSLTFSQNHWLYFRLRVEQLSSQCKNVIQLLQETITVLQATPLPAEAQEAELLLAKYKMVMRSILEDSRLVQLQQEGGASLSWLRGVSVVEEERAAVEKVSTLYNEVDELLHSLVTLSNCKTQELSFIQDFGRLEQAFSEGHCSRGEELLRSLDRWSDLSTVGLQAYEVRIQEFWTRLQDFSQRVQSTGGNIDRSVRLYRFLDQAYGWALEGLRHLAGISMEDCTQPDRCQAAITSLEEYQQLHPPIPDSCFQEMKAEATELQGEQGLRQWKFAWSKCQETKKVFDRKMEAALRTQHSASRRRSVSALSKKTLSELWGERDTCCPLEEISNTTTPPSSSLLHSTSTPALTSSSGTPQHTPLLQRLFRSSSKEEKVGVCSSVSSIPRLNSTSSSTRRQMLRKTQSFDCPSTTEGVACGPCPRTVSAPVRRGHTGVFIRGLEVSSTEVTDRSLSPRLSSSHGWSGVGQQSPRTPNSPRCSSSPAAPQHKGGKLRHIVEEMVTTEREYVRSLHYIIHHYFPEMERADLPQDLRGKRSVVFGNLEKLLEFHSQFFLKELESCWKHPLRAPHCFLRHKKQMELGDKMDLSSYLLKPVQRMSKYALLLTDLMKEVSASQEAELSTLQDATSMVKFQLRHGNDLLAMDAIRDCDVNLKEQGQLIRQDEFTIWTGRRKSQRHVFLFEELVLFSKPKKMEGGLDVFIYKQSFKTADVGLTESTGNNGLQFEVWFRRRRSKSNTFILQAPTEEVKNTWTTDIARILWAQATRNKELRLKELVSMGVGNKPFLDIQPSDAAISDRAVHCIMKSRATESSGSSSRCLSGSTGSDSGCVSSHVQEAPHDELSPPCQHTCCSTNKHHLRTQNPSPTAAAMISPASVV</sequence>
<dbReference type="InterPro" id="IPR055251">
    <property type="entry name" value="SOS1_NGEF_PH"/>
</dbReference>
<dbReference type="Pfam" id="PF22697">
    <property type="entry name" value="SOS1_NGEF_PH"/>
    <property type="match status" value="1"/>
</dbReference>
<dbReference type="InterPro" id="IPR036865">
    <property type="entry name" value="CRAL-TRIO_dom_sf"/>
</dbReference>
<dbReference type="CDD" id="cd00160">
    <property type="entry name" value="RhoGEF"/>
    <property type="match status" value="1"/>
</dbReference>
<dbReference type="PANTHER" id="PTHR45845:SF4">
    <property type="entry name" value="PLECKSTRIN HOMOLOGY DOMAIN CONTAINING, FAMILY G (WITH RHOGEF DOMAIN) MEMBER 4"/>
    <property type="match status" value="1"/>
</dbReference>
<dbReference type="InterPro" id="IPR011993">
    <property type="entry name" value="PH-like_dom_sf"/>
</dbReference>
<feature type="compositionally biased region" description="Polar residues" evidence="1">
    <location>
        <begin position="692"/>
        <end position="728"/>
    </location>
</feature>
<evidence type="ECO:0000259" key="2">
    <source>
        <dbReference type="PROSITE" id="PS50003"/>
    </source>
</evidence>
<feature type="domain" description="PH" evidence="2">
    <location>
        <begin position="895"/>
        <end position="1003"/>
    </location>
</feature>
<proteinExistence type="predicted"/>
<dbReference type="PANTHER" id="PTHR45845">
    <property type="entry name" value="RHO GUANINE NUCLEOTIDE EXCHANGE FACTOR-RELATED"/>
    <property type="match status" value="1"/>
</dbReference>
<dbReference type="Gene3D" id="1.20.900.10">
    <property type="entry name" value="Dbl homology (DH) domain"/>
    <property type="match status" value="2"/>
</dbReference>